<evidence type="ECO:0000313" key="3">
    <source>
        <dbReference type="Proteomes" id="UP000275846"/>
    </source>
</evidence>
<evidence type="ECO:0000256" key="1">
    <source>
        <dbReference type="SAM" id="Phobius"/>
    </source>
</evidence>
<dbReference type="EMBL" id="UYSU01039953">
    <property type="protein sequence ID" value="VDM01839.1"/>
    <property type="molecule type" value="Genomic_DNA"/>
</dbReference>
<evidence type="ECO:0000313" key="4">
    <source>
        <dbReference type="WBParaSite" id="SSLN_0001603701-mRNA-1"/>
    </source>
</evidence>
<proteinExistence type="predicted"/>
<keyword evidence="1" id="KW-0812">Transmembrane</keyword>
<dbReference type="OrthoDB" id="6232571at2759"/>
<reference evidence="2 3" key="2">
    <citation type="submission" date="2018-11" db="EMBL/GenBank/DDBJ databases">
        <authorList>
            <consortium name="Pathogen Informatics"/>
        </authorList>
    </citation>
    <scope>NUCLEOTIDE SEQUENCE [LARGE SCALE GENOMIC DNA]</scope>
    <source>
        <strain evidence="2 3">NST_G2</strain>
    </source>
</reference>
<keyword evidence="3" id="KW-1185">Reference proteome</keyword>
<accession>A0A183TG55</accession>
<gene>
    <name evidence="2" type="ORF">SSLN_LOCUS15453</name>
</gene>
<sequence length="158" mass="17935">MPQIMHKAEFSLFLRAPLTTPDLLRDIKAAMDKLDCILALRQMEKCFRLFATPDIQRQASDCLLALRQAHLCVGYLESPEVQQLCPTGLLEQLKRLAEGIKIIASKLFLHRFGKTESEIDSASRLLCPICGENILVFYLPYLTFFPLLIFASHALPFP</sequence>
<feature type="transmembrane region" description="Helical" evidence="1">
    <location>
        <begin position="134"/>
        <end position="155"/>
    </location>
</feature>
<dbReference type="Proteomes" id="UP000275846">
    <property type="component" value="Unassembled WGS sequence"/>
</dbReference>
<dbReference type="AlphaFoldDB" id="A0A183TG55"/>
<protein>
    <submittedName>
        <fullName evidence="4">NR LBD domain-containing protein</fullName>
    </submittedName>
</protein>
<evidence type="ECO:0000313" key="2">
    <source>
        <dbReference type="EMBL" id="VDM01839.1"/>
    </source>
</evidence>
<organism evidence="4">
    <name type="scientific">Schistocephalus solidus</name>
    <name type="common">Tapeworm</name>
    <dbReference type="NCBI Taxonomy" id="70667"/>
    <lineage>
        <taxon>Eukaryota</taxon>
        <taxon>Metazoa</taxon>
        <taxon>Spiralia</taxon>
        <taxon>Lophotrochozoa</taxon>
        <taxon>Platyhelminthes</taxon>
        <taxon>Cestoda</taxon>
        <taxon>Eucestoda</taxon>
        <taxon>Diphyllobothriidea</taxon>
        <taxon>Diphyllobothriidae</taxon>
        <taxon>Schistocephalus</taxon>
    </lineage>
</organism>
<name>A0A183TG55_SCHSO</name>
<keyword evidence="1" id="KW-0472">Membrane</keyword>
<keyword evidence="1" id="KW-1133">Transmembrane helix</keyword>
<reference evidence="4" key="1">
    <citation type="submission" date="2016-06" db="UniProtKB">
        <authorList>
            <consortium name="WormBaseParasite"/>
        </authorList>
    </citation>
    <scope>IDENTIFICATION</scope>
</reference>
<dbReference type="WBParaSite" id="SSLN_0001603701-mRNA-1">
    <property type="protein sequence ID" value="SSLN_0001603701-mRNA-1"/>
    <property type="gene ID" value="SSLN_0001603701"/>
</dbReference>